<dbReference type="PANTHER" id="PTHR22749">
    <property type="entry name" value="RIBOFLAVIN KINASE/FMN ADENYLYLTRANSFERASE"/>
    <property type="match status" value="1"/>
</dbReference>
<dbReference type="NCBIfam" id="NF004160">
    <property type="entry name" value="PRK05627.1-3"/>
    <property type="match status" value="1"/>
</dbReference>
<dbReference type="SUPFAM" id="SSF52374">
    <property type="entry name" value="Nucleotidylyl transferase"/>
    <property type="match status" value="1"/>
</dbReference>
<evidence type="ECO:0000256" key="6">
    <source>
        <dbReference type="ARBA" id="ARBA00022679"/>
    </source>
</evidence>
<comment type="pathway">
    <text evidence="2 15">Cofactor biosynthesis; FAD biosynthesis; FAD from FMN: step 1/1.</text>
</comment>
<sequence length="309" mass="33950">MWTSTSLQTALTPTAIALGNFDGIHCGHRQVIEPVLAAREQAVLRLYATVVSFSPHPREFFSKQPLALLSPFEERISLLEQTGVDQLMVLPFDQELANLSPEEFVQQILVEKLQAKHISVGKDFRFGHRRAGNADLLQDLAANFGVEVTQVSLQTRGGKRISSSAVRQALATGDIGDASQLLGRPYRLIGKVVQGQQLGRTIGFPTANLQLPESKLVPAQGVYGVRVSGKDLNQGNAMYGVMNIGNRPTVNGVSQTIEVHLLDWQGDLYGQELTVELLEFIRSEQRFPSLDALKEQILADCAVARQRLV</sequence>
<dbReference type="SUPFAM" id="SSF82114">
    <property type="entry name" value="Riboflavin kinase-like"/>
    <property type="match status" value="1"/>
</dbReference>
<dbReference type="FunFam" id="3.40.50.620:FF:000021">
    <property type="entry name" value="Riboflavin biosynthesis protein"/>
    <property type="match status" value="1"/>
</dbReference>
<dbReference type="NCBIfam" id="NF004163">
    <property type="entry name" value="PRK05627.1-6"/>
    <property type="match status" value="1"/>
</dbReference>
<keyword evidence="4 15" id="KW-0285">Flavoprotein</keyword>
<comment type="similarity">
    <text evidence="15">Belongs to the ribF family.</text>
</comment>
<dbReference type="GO" id="GO:0009231">
    <property type="term" value="P:riboflavin biosynthetic process"/>
    <property type="evidence" value="ECO:0007669"/>
    <property type="project" value="InterPro"/>
</dbReference>
<keyword evidence="18" id="KW-1185">Reference proteome</keyword>
<dbReference type="GO" id="GO:0005524">
    <property type="term" value="F:ATP binding"/>
    <property type="evidence" value="ECO:0007669"/>
    <property type="project" value="UniProtKB-UniRule"/>
</dbReference>
<keyword evidence="8 15" id="KW-0547">Nucleotide-binding</keyword>
<dbReference type="RefSeq" id="WP_264327009.1">
    <property type="nucleotide sequence ID" value="NZ_JADEXQ010000092.1"/>
</dbReference>
<comment type="catalytic activity">
    <reaction evidence="14 15">
        <text>FMN + ATP + H(+) = FAD + diphosphate</text>
        <dbReference type="Rhea" id="RHEA:17237"/>
        <dbReference type="ChEBI" id="CHEBI:15378"/>
        <dbReference type="ChEBI" id="CHEBI:30616"/>
        <dbReference type="ChEBI" id="CHEBI:33019"/>
        <dbReference type="ChEBI" id="CHEBI:57692"/>
        <dbReference type="ChEBI" id="CHEBI:58210"/>
        <dbReference type="EC" id="2.7.7.2"/>
    </reaction>
</comment>
<evidence type="ECO:0000256" key="4">
    <source>
        <dbReference type="ARBA" id="ARBA00022630"/>
    </source>
</evidence>
<evidence type="ECO:0000256" key="13">
    <source>
        <dbReference type="ARBA" id="ARBA00047880"/>
    </source>
</evidence>
<dbReference type="InterPro" id="IPR015864">
    <property type="entry name" value="FAD_synthase"/>
</dbReference>
<dbReference type="NCBIfam" id="TIGR00083">
    <property type="entry name" value="ribF"/>
    <property type="match status" value="1"/>
</dbReference>
<comment type="function">
    <text evidence="1">Catalyzes the phosphorylation of riboflavin to FMN followed by the adenylation of FMN to FAD.</text>
</comment>
<dbReference type="EMBL" id="JADEXQ010000092">
    <property type="protein sequence ID" value="MBE9032188.1"/>
    <property type="molecule type" value="Genomic_DNA"/>
</dbReference>
<comment type="caution">
    <text evidence="17">The sequence shown here is derived from an EMBL/GenBank/DDBJ whole genome shotgun (WGS) entry which is preliminary data.</text>
</comment>
<keyword evidence="6 15" id="KW-0808">Transferase</keyword>
<dbReference type="Gene3D" id="3.40.50.620">
    <property type="entry name" value="HUPs"/>
    <property type="match status" value="1"/>
</dbReference>
<evidence type="ECO:0000256" key="7">
    <source>
        <dbReference type="ARBA" id="ARBA00022695"/>
    </source>
</evidence>
<evidence type="ECO:0000256" key="2">
    <source>
        <dbReference type="ARBA" id="ARBA00004726"/>
    </source>
</evidence>
<evidence type="ECO:0000256" key="14">
    <source>
        <dbReference type="ARBA" id="ARBA00049494"/>
    </source>
</evidence>
<dbReference type="CDD" id="cd02064">
    <property type="entry name" value="FAD_synthetase_N"/>
    <property type="match status" value="1"/>
</dbReference>
<keyword evidence="9 15" id="KW-0418">Kinase</keyword>
<evidence type="ECO:0000256" key="10">
    <source>
        <dbReference type="ARBA" id="ARBA00022827"/>
    </source>
</evidence>
<gene>
    <name evidence="17" type="ORF">IQ266_20830</name>
</gene>
<keyword evidence="11 15" id="KW-0067">ATP-binding</keyword>
<dbReference type="Pfam" id="PF06574">
    <property type="entry name" value="FAD_syn"/>
    <property type="match status" value="1"/>
</dbReference>
<organism evidence="17 18">
    <name type="scientific">Romeriopsis navalis LEGE 11480</name>
    <dbReference type="NCBI Taxonomy" id="2777977"/>
    <lineage>
        <taxon>Bacteria</taxon>
        <taxon>Bacillati</taxon>
        <taxon>Cyanobacteriota</taxon>
        <taxon>Cyanophyceae</taxon>
        <taxon>Leptolyngbyales</taxon>
        <taxon>Leptolyngbyaceae</taxon>
        <taxon>Romeriopsis</taxon>
        <taxon>Romeriopsis navalis</taxon>
    </lineage>
</organism>
<dbReference type="GO" id="GO:0009398">
    <property type="term" value="P:FMN biosynthetic process"/>
    <property type="evidence" value="ECO:0007669"/>
    <property type="project" value="UniProtKB-UniRule"/>
</dbReference>
<dbReference type="Pfam" id="PF01687">
    <property type="entry name" value="Flavokinase"/>
    <property type="match status" value="1"/>
</dbReference>
<keyword evidence="12" id="KW-0511">Multifunctional enzyme</keyword>
<dbReference type="InterPro" id="IPR002606">
    <property type="entry name" value="Riboflavin_kinase_bac"/>
</dbReference>
<evidence type="ECO:0000256" key="15">
    <source>
        <dbReference type="PIRNR" id="PIRNR004491"/>
    </source>
</evidence>
<dbReference type="Gene3D" id="2.40.30.30">
    <property type="entry name" value="Riboflavin kinase-like"/>
    <property type="match status" value="1"/>
</dbReference>
<dbReference type="GO" id="GO:0003919">
    <property type="term" value="F:FMN adenylyltransferase activity"/>
    <property type="evidence" value="ECO:0007669"/>
    <property type="project" value="UniProtKB-UniRule"/>
</dbReference>
<evidence type="ECO:0000256" key="12">
    <source>
        <dbReference type="ARBA" id="ARBA00023268"/>
    </source>
</evidence>
<evidence type="ECO:0000313" key="17">
    <source>
        <dbReference type="EMBL" id="MBE9032188.1"/>
    </source>
</evidence>
<evidence type="ECO:0000256" key="8">
    <source>
        <dbReference type="ARBA" id="ARBA00022741"/>
    </source>
</evidence>
<evidence type="ECO:0000256" key="3">
    <source>
        <dbReference type="ARBA" id="ARBA00005201"/>
    </source>
</evidence>
<evidence type="ECO:0000259" key="16">
    <source>
        <dbReference type="SMART" id="SM00904"/>
    </source>
</evidence>
<evidence type="ECO:0000256" key="1">
    <source>
        <dbReference type="ARBA" id="ARBA00002121"/>
    </source>
</evidence>
<comment type="pathway">
    <text evidence="3 15">Cofactor biosynthesis; FMN biosynthesis; FMN from riboflavin (ATP route): step 1/1.</text>
</comment>
<comment type="catalytic activity">
    <reaction evidence="13 15">
        <text>riboflavin + ATP = FMN + ADP + H(+)</text>
        <dbReference type="Rhea" id="RHEA:14357"/>
        <dbReference type="ChEBI" id="CHEBI:15378"/>
        <dbReference type="ChEBI" id="CHEBI:30616"/>
        <dbReference type="ChEBI" id="CHEBI:57986"/>
        <dbReference type="ChEBI" id="CHEBI:58210"/>
        <dbReference type="ChEBI" id="CHEBI:456216"/>
        <dbReference type="EC" id="2.7.1.26"/>
    </reaction>
</comment>
<protein>
    <recommendedName>
        <fullName evidence="15">Riboflavin biosynthesis protein</fullName>
    </recommendedName>
    <domain>
        <recommendedName>
            <fullName evidence="15">Riboflavin kinase</fullName>
            <ecNumber evidence="15">2.7.1.26</ecNumber>
        </recommendedName>
        <alternativeName>
            <fullName evidence="15">Flavokinase</fullName>
        </alternativeName>
    </domain>
    <domain>
        <recommendedName>
            <fullName evidence="15">FMN adenylyltransferase</fullName>
            <ecNumber evidence="15">2.7.7.2</ecNumber>
        </recommendedName>
        <alternativeName>
            <fullName evidence="15">FAD pyrophosphorylase</fullName>
        </alternativeName>
        <alternativeName>
            <fullName evidence="15">FAD synthase</fullName>
        </alternativeName>
    </domain>
</protein>
<keyword evidence="10 15" id="KW-0274">FAD</keyword>
<dbReference type="InterPro" id="IPR023468">
    <property type="entry name" value="Riboflavin_kinase"/>
</dbReference>
<reference evidence="17" key="1">
    <citation type="submission" date="2020-10" db="EMBL/GenBank/DDBJ databases">
        <authorList>
            <person name="Castelo-Branco R."/>
            <person name="Eusebio N."/>
            <person name="Adriana R."/>
            <person name="Vieira A."/>
            <person name="Brugerolle De Fraissinette N."/>
            <person name="Rezende De Castro R."/>
            <person name="Schneider M.P."/>
            <person name="Vasconcelos V."/>
            <person name="Leao P.N."/>
        </authorList>
    </citation>
    <scope>NUCLEOTIDE SEQUENCE</scope>
    <source>
        <strain evidence="17">LEGE 11480</strain>
    </source>
</reference>
<evidence type="ECO:0000256" key="11">
    <source>
        <dbReference type="ARBA" id="ARBA00022840"/>
    </source>
</evidence>
<dbReference type="EC" id="2.7.7.2" evidence="15"/>
<dbReference type="InterPro" id="IPR015865">
    <property type="entry name" value="Riboflavin_kinase_bac/euk"/>
</dbReference>
<accession>A0A928VP42</accession>
<dbReference type="EC" id="2.7.1.26" evidence="15"/>
<proteinExistence type="inferred from homology"/>
<evidence type="ECO:0000256" key="5">
    <source>
        <dbReference type="ARBA" id="ARBA00022643"/>
    </source>
</evidence>
<name>A0A928VP42_9CYAN</name>
<feature type="domain" description="Riboflavin kinase" evidence="16">
    <location>
        <begin position="181"/>
        <end position="309"/>
    </location>
</feature>
<dbReference type="FunFam" id="2.40.30.30:FF:000003">
    <property type="entry name" value="Riboflavin biosynthesis protein"/>
    <property type="match status" value="1"/>
</dbReference>
<dbReference type="PANTHER" id="PTHR22749:SF6">
    <property type="entry name" value="RIBOFLAVIN KINASE"/>
    <property type="match status" value="1"/>
</dbReference>
<dbReference type="AlphaFoldDB" id="A0A928VP42"/>
<dbReference type="NCBIfam" id="NF004162">
    <property type="entry name" value="PRK05627.1-5"/>
    <property type="match status" value="1"/>
</dbReference>
<keyword evidence="5 15" id="KW-0288">FMN</keyword>
<dbReference type="NCBIfam" id="NF004159">
    <property type="entry name" value="PRK05627.1-2"/>
    <property type="match status" value="1"/>
</dbReference>
<dbReference type="InterPro" id="IPR014729">
    <property type="entry name" value="Rossmann-like_a/b/a_fold"/>
</dbReference>
<dbReference type="Proteomes" id="UP000625316">
    <property type="component" value="Unassembled WGS sequence"/>
</dbReference>
<dbReference type="GO" id="GO:0006747">
    <property type="term" value="P:FAD biosynthetic process"/>
    <property type="evidence" value="ECO:0007669"/>
    <property type="project" value="UniProtKB-UniRule"/>
</dbReference>
<dbReference type="SMART" id="SM00904">
    <property type="entry name" value="Flavokinase"/>
    <property type="match status" value="1"/>
</dbReference>
<evidence type="ECO:0000313" key="18">
    <source>
        <dbReference type="Proteomes" id="UP000625316"/>
    </source>
</evidence>
<dbReference type="PIRSF" id="PIRSF004491">
    <property type="entry name" value="FAD_Synth"/>
    <property type="match status" value="1"/>
</dbReference>
<dbReference type="InterPro" id="IPR023465">
    <property type="entry name" value="Riboflavin_kinase_dom_sf"/>
</dbReference>
<evidence type="ECO:0000256" key="9">
    <source>
        <dbReference type="ARBA" id="ARBA00022777"/>
    </source>
</evidence>
<keyword evidence="7 15" id="KW-0548">Nucleotidyltransferase</keyword>
<dbReference type="GO" id="GO:0008531">
    <property type="term" value="F:riboflavin kinase activity"/>
    <property type="evidence" value="ECO:0007669"/>
    <property type="project" value="UniProtKB-UniRule"/>
</dbReference>